<sequence length="70" mass="7730">MSKCVADSGVSLNREDGFRGEKDGWEVNRTGESLCHIRRKCDMIYVIAKSGAESNCTADDRKTAAYAIKN</sequence>
<protein>
    <submittedName>
        <fullName evidence="1">Uncharacterized protein</fullName>
    </submittedName>
</protein>
<dbReference type="Proteomes" id="UP000184301">
    <property type="component" value="Unassembled WGS sequence"/>
</dbReference>
<evidence type="ECO:0000313" key="2">
    <source>
        <dbReference type="Proteomes" id="UP000184301"/>
    </source>
</evidence>
<keyword evidence="2" id="KW-1185">Reference proteome</keyword>
<name>A0A1M6MFB3_9FIRM</name>
<accession>A0A1M6MFB3</accession>
<dbReference type="AlphaFoldDB" id="A0A1M6MFB3"/>
<organism evidence="1 2">
    <name type="scientific">Hespellia stercorisuis DSM 15480</name>
    <dbReference type="NCBI Taxonomy" id="1121950"/>
    <lineage>
        <taxon>Bacteria</taxon>
        <taxon>Bacillati</taxon>
        <taxon>Bacillota</taxon>
        <taxon>Clostridia</taxon>
        <taxon>Lachnospirales</taxon>
        <taxon>Lachnospiraceae</taxon>
        <taxon>Hespellia</taxon>
    </lineage>
</organism>
<reference evidence="1 2" key="1">
    <citation type="submission" date="2016-11" db="EMBL/GenBank/DDBJ databases">
        <authorList>
            <person name="Jaros S."/>
            <person name="Januszkiewicz K."/>
            <person name="Wedrychowicz H."/>
        </authorList>
    </citation>
    <scope>NUCLEOTIDE SEQUENCE [LARGE SCALE GENOMIC DNA]</scope>
    <source>
        <strain evidence="1 2">DSM 15480</strain>
    </source>
</reference>
<dbReference type="RefSeq" id="WP_073107648.1">
    <property type="nucleotide sequence ID" value="NZ_FQZY01000018.1"/>
</dbReference>
<dbReference type="STRING" id="1121950.SAMN02745243_01465"/>
<dbReference type="EMBL" id="FQZY01000018">
    <property type="protein sequence ID" value="SHJ82192.1"/>
    <property type="molecule type" value="Genomic_DNA"/>
</dbReference>
<evidence type="ECO:0000313" key="1">
    <source>
        <dbReference type="EMBL" id="SHJ82192.1"/>
    </source>
</evidence>
<gene>
    <name evidence="1" type="ORF">SAMN02745243_01465</name>
</gene>
<proteinExistence type="predicted"/>